<evidence type="ECO:0000313" key="1">
    <source>
        <dbReference type="EMBL" id="KAL0105583.1"/>
    </source>
</evidence>
<organism evidence="1 2">
    <name type="scientific">Cardiocondyla obscurior</name>
    <dbReference type="NCBI Taxonomy" id="286306"/>
    <lineage>
        <taxon>Eukaryota</taxon>
        <taxon>Metazoa</taxon>
        <taxon>Ecdysozoa</taxon>
        <taxon>Arthropoda</taxon>
        <taxon>Hexapoda</taxon>
        <taxon>Insecta</taxon>
        <taxon>Pterygota</taxon>
        <taxon>Neoptera</taxon>
        <taxon>Endopterygota</taxon>
        <taxon>Hymenoptera</taxon>
        <taxon>Apocrita</taxon>
        <taxon>Aculeata</taxon>
        <taxon>Formicoidea</taxon>
        <taxon>Formicidae</taxon>
        <taxon>Myrmicinae</taxon>
        <taxon>Cardiocondyla</taxon>
    </lineage>
</organism>
<dbReference type="AlphaFoldDB" id="A0AAW2EPB8"/>
<gene>
    <name evidence="1" type="ORF">PUN28_015815</name>
</gene>
<comment type="caution">
    <text evidence="1">The sequence shown here is derived from an EMBL/GenBank/DDBJ whole genome shotgun (WGS) entry which is preliminary data.</text>
</comment>
<accession>A0AAW2EPB8</accession>
<evidence type="ECO:0000313" key="2">
    <source>
        <dbReference type="Proteomes" id="UP001430953"/>
    </source>
</evidence>
<keyword evidence="2" id="KW-1185">Reference proteome</keyword>
<protein>
    <submittedName>
        <fullName evidence="1">Uncharacterized protein</fullName>
    </submittedName>
</protein>
<name>A0AAW2EPB8_9HYME</name>
<proteinExistence type="predicted"/>
<dbReference type="Proteomes" id="UP001430953">
    <property type="component" value="Unassembled WGS sequence"/>
</dbReference>
<sequence length="66" mass="7456">MQPTAIQNILPHPCLRNAGRYVGNIKRGACWRQISKMDIKFSMSEADVTRRKRPRIELDGAMSGAL</sequence>
<dbReference type="EMBL" id="JADYXP020000018">
    <property type="protein sequence ID" value="KAL0105583.1"/>
    <property type="molecule type" value="Genomic_DNA"/>
</dbReference>
<reference evidence="1 2" key="1">
    <citation type="submission" date="2023-03" db="EMBL/GenBank/DDBJ databases">
        <title>High recombination rates correlate with genetic variation in Cardiocondyla obscurior ants.</title>
        <authorList>
            <person name="Errbii M."/>
        </authorList>
    </citation>
    <scope>NUCLEOTIDE SEQUENCE [LARGE SCALE GENOMIC DNA]</scope>
    <source>
        <strain evidence="1">Alpha-2009</strain>
        <tissue evidence="1">Whole body</tissue>
    </source>
</reference>